<keyword evidence="3" id="KW-1185">Reference proteome</keyword>
<dbReference type="PANTHER" id="PTHR10104:SF20">
    <property type="entry name" value="STATHMIN DOMAIN-CONTAINING PROTEIN 1"/>
    <property type="match status" value="1"/>
</dbReference>
<dbReference type="InterPro" id="IPR036002">
    <property type="entry name" value="Stathmin_sf"/>
</dbReference>
<dbReference type="SUPFAM" id="SSF101494">
    <property type="entry name" value="Stathmin"/>
    <property type="match status" value="1"/>
</dbReference>
<name>A0A6P7NX05_BETSP</name>
<feature type="compositionally biased region" description="Acidic residues" evidence="2">
    <location>
        <begin position="226"/>
        <end position="235"/>
    </location>
</feature>
<dbReference type="CTD" id="401236"/>
<keyword evidence="1" id="KW-0175">Coiled coil</keyword>
<feature type="compositionally biased region" description="Basic and acidic residues" evidence="2">
    <location>
        <begin position="76"/>
        <end position="93"/>
    </location>
</feature>
<dbReference type="AlphaFoldDB" id="A0A6P7NX05"/>
<organism evidence="3 4">
    <name type="scientific">Betta splendens</name>
    <name type="common">Siamese fighting fish</name>
    <dbReference type="NCBI Taxonomy" id="158456"/>
    <lineage>
        <taxon>Eukaryota</taxon>
        <taxon>Metazoa</taxon>
        <taxon>Chordata</taxon>
        <taxon>Craniata</taxon>
        <taxon>Vertebrata</taxon>
        <taxon>Euteleostomi</taxon>
        <taxon>Actinopterygii</taxon>
        <taxon>Neopterygii</taxon>
        <taxon>Teleostei</taxon>
        <taxon>Neoteleostei</taxon>
        <taxon>Acanthomorphata</taxon>
        <taxon>Anabantaria</taxon>
        <taxon>Anabantiformes</taxon>
        <taxon>Anabantoidei</taxon>
        <taxon>Osphronemidae</taxon>
        <taxon>Betta</taxon>
    </lineage>
</organism>
<dbReference type="GeneID" id="114865513"/>
<dbReference type="KEGG" id="bspl:114865513"/>
<evidence type="ECO:0000256" key="2">
    <source>
        <dbReference type="SAM" id="MobiDB-lite"/>
    </source>
</evidence>
<dbReference type="PANTHER" id="PTHR10104">
    <property type="entry name" value="STATHMIN"/>
    <property type="match status" value="1"/>
</dbReference>
<reference evidence="4" key="1">
    <citation type="submission" date="2025-08" db="UniProtKB">
        <authorList>
            <consortium name="RefSeq"/>
        </authorList>
    </citation>
    <scope>IDENTIFICATION</scope>
</reference>
<gene>
    <name evidence="4" type="primary">stmnd1</name>
</gene>
<evidence type="ECO:0000313" key="4">
    <source>
        <dbReference type="RefSeq" id="XP_029022520.1"/>
    </source>
</evidence>
<dbReference type="InParanoid" id="A0A6P7NX05"/>
<accession>A0A6P7NX05</accession>
<feature type="region of interest" description="Disordered" evidence="2">
    <location>
        <begin position="1"/>
        <end position="93"/>
    </location>
</feature>
<dbReference type="Proteomes" id="UP000515150">
    <property type="component" value="Chromosome 11"/>
</dbReference>
<evidence type="ECO:0000313" key="3">
    <source>
        <dbReference type="Proteomes" id="UP000515150"/>
    </source>
</evidence>
<dbReference type="GO" id="GO:0031110">
    <property type="term" value="P:regulation of microtubule polymerization or depolymerization"/>
    <property type="evidence" value="ECO:0007669"/>
    <property type="project" value="InterPro"/>
</dbReference>
<protein>
    <submittedName>
        <fullName evidence="4">Stathmin domain-containing protein 1 isoform X1</fullName>
    </submittedName>
</protein>
<dbReference type="RefSeq" id="XP_029022520.1">
    <property type="nucleotide sequence ID" value="XM_029166687.3"/>
</dbReference>
<dbReference type="InterPro" id="IPR000956">
    <property type="entry name" value="Stathmin_fam"/>
</dbReference>
<dbReference type="OrthoDB" id="9940536at2759"/>
<dbReference type="Pfam" id="PF00836">
    <property type="entry name" value="Stathmin"/>
    <property type="match status" value="1"/>
</dbReference>
<evidence type="ECO:0000256" key="1">
    <source>
        <dbReference type="SAM" id="Coils"/>
    </source>
</evidence>
<feature type="region of interest" description="Disordered" evidence="2">
    <location>
        <begin position="204"/>
        <end position="241"/>
    </location>
</feature>
<proteinExistence type="predicted"/>
<sequence length="265" mass="28169">MGCGGSTDNAVKALTREEATGDEDGGGSKLRSCGDSAVSKGTTDSGVVMETELPALPGAVPGRLPPLTSDWMTETSPRRPQQDRAAPERPKSSEILEELLNQGIIPIGQSRGGSGGAGEAYSIMLNDTEVRRRPPARLESLKAKKEHAVTSIEDIEEKIRLAEERRKQREDQLKLRLRAKSAHVRVRGPVAATEGDGDACVSLVEPPEAALGPDPLRDNHGAGGDGSEEGEEEDAAGTRVEEFLVVQAEVESDSSFQHADKPGLF</sequence>
<feature type="coiled-coil region" evidence="1">
    <location>
        <begin position="138"/>
        <end position="172"/>
    </location>
</feature>